<reference evidence="1" key="1">
    <citation type="journal article" date="2015" name="Nature">
        <title>Complex archaea that bridge the gap between prokaryotes and eukaryotes.</title>
        <authorList>
            <person name="Spang A."/>
            <person name="Saw J.H."/>
            <person name="Jorgensen S.L."/>
            <person name="Zaremba-Niedzwiedzka K."/>
            <person name="Martijn J."/>
            <person name="Lind A.E."/>
            <person name="van Eijk R."/>
            <person name="Schleper C."/>
            <person name="Guy L."/>
            <person name="Ettema T.J."/>
        </authorList>
    </citation>
    <scope>NUCLEOTIDE SEQUENCE</scope>
</reference>
<proteinExistence type="predicted"/>
<evidence type="ECO:0000313" key="1">
    <source>
        <dbReference type="EMBL" id="KKK73976.1"/>
    </source>
</evidence>
<gene>
    <name evidence="1" type="ORF">LCGC14_2888410</name>
</gene>
<organism evidence="1">
    <name type="scientific">marine sediment metagenome</name>
    <dbReference type="NCBI Taxonomy" id="412755"/>
    <lineage>
        <taxon>unclassified sequences</taxon>
        <taxon>metagenomes</taxon>
        <taxon>ecological metagenomes</taxon>
    </lineage>
</organism>
<accession>A0A0F9AP51</accession>
<protein>
    <submittedName>
        <fullName evidence="1">Uncharacterized protein</fullName>
    </submittedName>
</protein>
<name>A0A0F9AP51_9ZZZZ</name>
<sequence>MEIVTAQIIEVIIWNAQVHGLVVSTDGKNRLPVWVKGRIISYMNEEDYIDIFVEWGPGQTMLALDIVPLGKSFYKSTIWEAIGTEPHPYMVALIKEALND</sequence>
<dbReference type="EMBL" id="LAZR01056539">
    <property type="protein sequence ID" value="KKK73976.1"/>
    <property type="molecule type" value="Genomic_DNA"/>
</dbReference>
<dbReference type="AlphaFoldDB" id="A0A0F9AP51"/>
<comment type="caution">
    <text evidence="1">The sequence shown here is derived from an EMBL/GenBank/DDBJ whole genome shotgun (WGS) entry which is preliminary data.</text>
</comment>